<keyword evidence="1" id="KW-0472">Membrane</keyword>
<dbReference type="Proteomes" id="UP001345013">
    <property type="component" value="Unassembled WGS sequence"/>
</dbReference>
<keyword evidence="1" id="KW-1133">Transmembrane helix</keyword>
<evidence type="ECO:0000313" key="5">
    <source>
        <dbReference type="Proteomes" id="UP001345013"/>
    </source>
</evidence>
<evidence type="ECO:0000259" key="3">
    <source>
        <dbReference type="Pfam" id="PF10058"/>
    </source>
</evidence>
<dbReference type="EMBL" id="JAVRRG010000038">
    <property type="protein sequence ID" value="KAK5093913.1"/>
    <property type="molecule type" value="Genomic_DNA"/>
</dbReference>
<dbReference type="PANTHER" id="PTHR22166">
    <property type="entry name" value="ENDOPLASMIC RETICULUM JUNCTION FORMATION PROTEIN LUNAPARK"/>
    <property type="match status" value="1"/>
</dbReference>
<comment type="function">
    <text evidence="1">Plays a role in determining ER morphology.</text>
</comment>
<keyword evidence="5" id="KW-1185">Reference proteome</keyword>
<feature type="transmembrane region" description="Helical" evidence="1">
    <location>
        <begin position="72"/>
        <end position="92"/>
    </location>
</feature>
<keyword evidence="1" id="KW-0862">Zinc</keyword>
<feature type="compositionally biased region" description="Pro residues" evidence="2">
    <location>
        <begin position="163"/>
        <end position="178"/>
    </location>
</feature>
<feature type="compositionally biased region" description="Polar residues" evidence="2">
    <location>
        <begin position="194"/>
        <end position="216"/>
    </location>
</feature>
<keyword evidence="1" id="KW-0256">Endoplasmic reticulum</keyword>
<sequence length="375" mass="41487">MSWLWRNDSSAASFEKALQKISAQLNAATVHLDKTRSRQRRAKALWTLYTSLAYLISALILVLVIGPQDWDLPHYGGLVGGPLLIFGVRKAITAAFSWSINRQQSYVNRLQEQREGKIKELKKATKYDTTQELLQKYGGVPPPKQQDEEPKQGTKRKIMTPQQPQPDVPRTGLPPPPTANIASRRPPTQPPSLPNGQHRSQTGSPQSPPSMVQSKVSTEEPGFAPNAFSQTPPSRAAYEHVPHWYDRILDVMLGEDENLAKNRLALLCQSCRLVNGQAPPGVKTLEELGRWRCQSCGAWNGVQAETAKAVQEMTEAHSGPVSPTSIRDVNEDAHSEEMQSLEEHEGTTGLDEDSKEHAVSKRVTRSAGKIESEGL</sequence>
<feature type="region of interest" description="Disordered" evidence="2">
    <location>
        <begin position="313"/>
        <end position="375"/>
    </location>
</feature>
<evidence type="ECO:0000256" key="1">
    <source>
        <dbReference type="RuleBase" id="RU367073"/>
    </source>
</evidence>
<comment type="subcellular location">
    <subcellularLocation>
        <location evidence="1">Endoplasmic reticulum membrane</location>
        <topology evidence="1">Multi-pass membrane protein</topology>
    </subcellularLocation>
</comment>
<comment type="domain">
    <text evidence="1">The C4-type zinc finger motif is necessary both for its ER three-way tubular junction localization and formation.</text>
</comment>
<gene>
    <name evidence="4" type="ORF">LTR24_003917</name>
</gene>
<name>A0ABR0KDH4_9EURO</name>
<evidence type="ECO:0000256" key="2">
    <source>
        <dbReference type="SAM" id="MobiDB-lite"/>
    </source>
</evidence>
<dbReference type="InterPro" id="IPR019273">
    <property type="entry name" value="Lunapark_Znf"/>
</dbReference>
<keyword evidence="1" id="KW-0479">Metal-binding</keyword>
<feature type="region of interest" description="Disordered" evidence="2">
    <location>
        <begin position="135"/>
        <end position="234"/>
    </location>
</feature>
<evidence type="ECO:0000313" key="4">
    <source>
        <dbReference type="EMBL" id="KAK5093913.1"/>
    </source>
</evidence>
<dbReference type="InterPro" id="IPR040115">
    <property type="entry name" value="Lnp"/>
</dbReference>
<keyword evidence="1" id="KW-0812">Transmembrane</keyword>
<feature type="compositionally biased region" description="Basic and acidic residues" evidence="2">
    <location>
        <begin position="328"/>
        <end position="359"/>
    </location>
</feature>
<comment type="caution">
    <text evidence="4">The sequence shown here is derived from an EMBL/GenBank/DDBJ whole genome shotgun (WGS) entry which is preliminary data.</text>
</comment>
<accession>A0ABR0KDH4</accession>
<protein>
    <recommendedName>
        <fullName evidence="1">Endoplasmic reticulum junction formation protein lunapark</fullName>
    </recommendedName>
</protein>
<comment type="similarity">
    <text evidence="1">Belongs to the lunapark family.</text>
</comment>
<dbReference type="Pfam" id="PF10058">
    <property type="entry name" value="Zn_ribbon_10"/>
    <property type="match status" value="1"/>
</dbReference>
<feature type="transmembrane region" description="Helical" evidence="1">
    <location>
        <begin position="44"/>
        <end position="66"/>
    </location>
</feature>
<reference evidence="4 5" key="1">
    <citation type="submission" date="2023-08" db="EMBL/GenBank/DDBJ databases">
        <title>Black Yeasts Isolated from many extreme environments.</title>
        <authorList>
            <person name="Coleine C."/>
            <person name="Stajich J.E."/>
            <person name="Selbmann L."/>
        </authorList>
    </citation>
    <scope>NUCLEOTIDE SEQUENCE [LARGE SCALE GENOMIC DNA]</scope>
    <source>
        <strain evidence="4 5">CCFEE 5885</strain>
    </source>
</reference>
<organism evidence="4 5">
    <name type="scientific">Lithohypha guttulata</name>
    <dbReference type="NCBI Taxonomy" id="1690604"/>
    <lineage>
        <taxon>Eukaryota</taxon>
        <taxon>Fungi</taxon>
        <taxon>Dikarya</taxon>
        <taxon>Ascomycota</taxon>
        <taxon>Pezizomycotina</taxon>
        <taxon>Eurotiomycetes</taxon>
        <taxon>Chaetothyriomycetidae</taxon>
        <taxon>Chaetothyriales</taxon>
        <taxon>Trichomeriaceae</taxon>
        <taxon>Lithohypha</taxon>
    </lineage>
</organism>
<dbReference type="PANTHER" id="PTHR22166:SF12">
    <property type="entry name" value="ENDOPLASMIC RETICULUM JUNCTION FORMATION PROTEIN LUNAPARK"/>
    <property type="match status" value="1"/>
</dbReference>
<proteinExistence type="inferred from homology"/>
<keyword evidence="1" id="KW-0863">Zinc-finger</keyword>
<feature type="domain" description="Lunapark zinc ribbon" evidence="3">
    <location>
        <begin position="244"/>
        <end position="300"/>
    </location>
</feature>